<proteinExistence type="inferred from homology"/>
<evidence type="ECO:0000259" key="2">
    <source>
        <dbReference type="Pfam" id="PF00586"/>
    </source>
</evidence>
<dbReference type="AlphaFoldDB" id="A0A1M4VXH3"/>
<feature type="domain" description="PurM-like C-terminal" evidence="3">
    <location>
        <begin position="151"/>
        <end position="300"/>
    </location>
</feature>
<dbReference type="InterPro" id="IPR010918">
    <property type="entry name" value="PurM-like_C_dom"/>
</dbReference>
<dbReference type="CDD" id="cd06061">
    <property type="entry name" value="PurM-like1"/>
    <property type="match status" value="1"/>
</dbReference>
<accession>A0A1M4VXH3</accession>
<dbReference type="InterPro" id="IPR011854">
    <property type="entry name" value="HypE"/>
</dbReference>
<dbReference type="InterPro" id="IPR036921">
    <property type="entry name" value="PurM-like_N_sf"/>
</dbReference>
<name>A0A1M4VXH3_9CLOT</name>
<protein>
    <submittedName>
        <fullName evidence="4">Hydrogenase maturation factor</fullName>
    </submittedName>
</protein>
<dbReference type="SUPFAM" id="SSF55326">
    <property type="entry name" value="PurM N-terminal domain-like"/>
    <property type="match status" value="1"/>
</dbReference>
<dbReference type="RefSeq" id="WP_073248158.1">
    <property type="nucleotide sequence ID" value="NZ_FQVG01000014.1"/>
</dbReference>
<dbReference type="InterPro" id="IPR036676">
    <property type="entry name" value="PurM-like_C_sf"/>
</dbReference>
<dbReference type="PANTHER" id="PTHR30303">
    <property type="entry name" value="HYDROGENASE ISOENZYMES FORMATION PROTEIN HYPE"/>
    <property type="match status" value="1"/>
</dbReference>
<dbReference type="PIRSF" id="PIRSF005644">
    <property type="entry name" value="Hdrgns_mtr_HypE"/>
    <property type="match status" value="1"/>
</dbReference>
<reference evidence="5" key="1">
    <citation type="submission" date="2016-11" db="EMBL/GenBank/DDBJ databases">
        <authorList>
            <person name="Varghese N."/>
            <person name="Submissions S."/>
        </authorList>
    </citation>
    <scope>NUCLEOTIDE SEQUENCE [LARGE SCALE GENOMIC DNA]</scope>
    <source>
        <strain evidence="5">DSM 10124</strain>
    </source>
</reference>
<organism evidence="4 5">
    <name type="scientific">Caloramator proteoclasticus DSM 10124</name>
    <dbReference type="NCBI Taxonomy" id="1121262"/>
    <lineage>
        <taxon>Bacteria</taxon>
        <taxon>Bacillati</taxon>
        <taxon>Bacillota</taxon>
        <taxon>Clostridia</taxon>
        <taxon>Eubacteriales</taxon>
        <taxon>Clostridiaceae</taxon>
        <taxon>Caloramator</taxon>
    </lineage>
</organism>
<dbReference type="GO" id="GO:0051604">
    <property type="term" value="P:protein maturation"/>
    <property type="evidence" value="ECO:0007669"/>
    <property type="project" value="TreeGrafter"/>
</dbReference>
<dbReference type="Proteomes" id="UP000184423">
    <property type="component" value="Unassembled WGS sequence"/>
</dbReference>
<feature type="domain" description="PurM-like N-terminal" evidence="2">
    <location>
        <begin position="33"/>
        <end position="137"/>
    </location>
</feature>
<dbReference type="Gene3D" id="3.30.1330.10">
    <property type="entry name" value="PurM-like, N-terminal domain"/>
    <property type="match status" value="1"/>
</dbReference>
<keyword evidence="5" id="KW-1185">Reference proteome</keyword>
<dbReference type="SUPFAM" id="SSF56042">
    <property type="entry name" value="PurM C-terminal domain-like"/>
    <property type="match status" value="1"/>
</dbReference>
<dbReference type="Pfam" id="PF02769">
    <property type="entry name" value="AIRS_C"/>
    <property type="match status" value="1"/>
</dbReference>
<dbReference type="EMBL" id="FQVG01000014">
    <property type="protein sequence ID" value="SHE73668.1"/>
    <property type="molecule type" value="Genomic_DNA"/>
</dbReference>
<comment type="similarity">
    <text evidence="1">Belongs to the HypE family.</text>
</comment>
<evidence type="ECO:0000313" key="5">
    <source>
        <dbReference type="Proteomes" id="UP000184423"/>
    </source>
</evidence>
<gene>
    <name evidence="4" type="ORF">SAMN02746091_01003</name>
</gene>
<dbReference type="InterPro" id="IPR016188">
    <property type="entry name" value="PurM-like_N"/>
</dbReference>
<evidence type="ECO:0000313" key="4">
    <source>
        <dbReference type="EMBL" id="SHE73668.1"/>
    </source>
</evidence>
<dbReference type="Gene3D" id="3.90.650.10">
    <property type="entry name" value="PurM-like C-terminal domain"/>
    <property type="match status" value="1"/>
</dbReference>
<evidence type="ECO:0000256" key="1">
    <source>
        <dbReference type="ARBA" id="ARBA00006243"/>
    </source>
</evidence>
<evidence type="ECO:0000259" key="3">
    <source>
        <dbReference type="Pfam" id="PF02769"/>
    </source>
</evidence>
<sequence>MDIGKLPNDVLKEIILNRFEIKNREVLVGPSLGEDCAAISFGDDVCVLTTDPITAATKNIGELAVNINLNDIASSGTKPLGVLITMLIPPTESIENIKRIVEEINETCIRHGVDVLGGHTEVTDAVNRIVISVTAIGKGKKDRFVKTGGAEVGDDVVLTGYAGLEGTSILAHEYEQYLKNKLDGDIIEGAKKLLKDISVVKVAEVAVEYGVTAMHDVTEGGVLGAIWEIAEASNKGIYIIKENIPILEETKKICEIFNIDPYRLISSGSMVITCKDGVGLCTKLKEKGINAEVVGKIIEYDRILESNNIIEKLTQPYLDEIYKASVKEDNI</sequence>
<dbReference type="PANTHER" id="PTHR30303:SF4">
    <property type="entry name" value="HYDROGENASE EXPRESSION_FORMATION PROTEIN HYPE"/>
    <property type="match status" value="1"/>
</dbReference>
<dbReference type="Pfam" id="PF00586">
    <property type="entry name" value="AIRS"/>
    <property type="match status" value="1"/>
</dbReference>